<dbReference type="STRING" id="3827.A0A1S3E6B7"/>
<gene>
    <name evidence="3" type="primary">LOC101506525</name>
</gene>
<dbReference type="PaxDb" id="3827-XP_004499590.1"/>
<sequence>MSLRIRLLLNWFKGPPALTRFLRGETKVEAVTKELVDRDEALRQLKYHIDRARGRMKDQADRKRRDVSFKIGEWVFLKLRPHVQNSVEARINLKLAPRYYGTFEITARVGAIVYRLQLPTTAHIHPVFHVSLLKKAIGNYRVENELPLGLDGDRAAPWEPAAVLATRTITKEESDVKQFLVHWNDKPVEEATWRRN</sequence>
<protein>
    <submittedName>
        <fullName evidence="3">Uncharacterized protein LOC101506525</fullName>
    </submittedName>
</protein>
<dbReference type="InterPro" id="IPR056924">
    <property type="entry name" value="SH3_Tf2-1"/>
</dbReference>
<dbReference type="InterPro" id="IPR016197">
    <property type="entry name" value="Chromo-like_dom_sf"/>
</dbReference>
<dbReference type="eggNOG" id="KOG0017">
    <property type="taxonomic scope" value="Eukaryota"/>
</dbReference>
<name>A0A1S3E6B7_CICAR</name>
<proteinExistence type="predicted"/>
<dbReference type="OrthoDB" id="1435924at2759"/>
<feature type="domain" description="Tf2-1-like SH3-like" evidence="1">
    <location>
        <begin position="72"/>
        <end position="136"/>
    </location>
</feature>
<dbReference type="PANTHER" id="PTHR46148">
    <property type="entry name" value="CHROMO DOMAIN-CONTAINING PROTEIN"/>
    <property type="match status" value="1"/>
</dbReference>
<keyword evidence="2" id="KW-1185">Reference proteome</keyword>
<dbReference type="SUPFAM" id="SSF54160">
    <property type="entry name" value="Chromo domain-like"/>
    <property type="match status" value="1"/>
</dbReference>
<organism evidence="2 3">
    <name type="scientific">Cicer arietinum</name>
    <name type="common">Chickpea</name>
    <name type="synonym">Garbanzo</name>
    <dbReference type="NCBI Taxonomy" id="3827"/>
    <lineage>
        <taxon>Eukaryota</taxon>
        <taxon>Viridiplantae</taxon>
        <taxon>Streptophyta</taxon>
        <taxon>Embryophyta</taxon>
        <taxon>Tracheophyta</taxon>
        <taxon>Spermatophyta</taxon>
        <taxon>Magnoliopsida</taxon>
        <taxon>eudicotyledons</taxon>
        <taxon>Gunneridae</taxon>
        <taxon>Pentapetalae</taxon>
        <taxon>rosids</taxon>
        <taxon>fabids</taxon>
        <taxon>Fabales</taxon>
        <taxon>Fabaceae</taxon>
        <taxon>Papilionoideae</taxon>
        <taxon>50 kb inversion clade</taxon>
        <taxon>NPAAA clade</taxon>
        <taxon>Hologalegina</taxon>
        <taxon>IRL clade</taxon>
        <taxon>Cicereae</taxon>
        <taxon>Cicer</taxon>
    </lineage>
</organism>
<dbReference type="Pfam" id="PF24626">
    <property type="entry name" value="SH3_Tf2-1"/>
    <property type="match status" value="1"/>
</dbReference>
<reference evidence="3" key="2">
    <citation type="submission" date="2025-08" db="UniProtKB">
        <authorList>
            <consortium name="RefSeq"/>
        </authorList>
    </citation>
    <scope>IDENTIFICATION</scope>
    <source>
        <tissue evidence="3">Etiolated seedlings</tissue>
    </source>
</reference>
<evidence type="ECO:0000313" key="2">
    <source>
        <dbReference type="Proteomes" id="UP000087171"/>
    </source>
</evidence>
<dbReference type="PANTHER" id="PTHR46148:SF52">
    <property type="entry name" value="OS04G0603800 PROTEIN"/>
    <property type="match status" value="1"/>
</dbReference>
<accession>A0A1S3E6B7</accession>
<dbReference type="AlphaFoldDB" id="A0A1S3E6B7"/>
<dbReference type="RefSeq" id="XP_012570968.1">
    <property type="nucleotide sequence ID" value="XM_012715514.1"/>
</dbReference>
<evidence type="ECO:0000259" key="1">
    <source>
        <dbReference type="Pfam" id="PF24626"/>
    </source>
</evidence>
<reference evidence="2" key="1">
    <citation type="journal article" date="2013" name="Nat. Biotechnol.">
        <title>Draft genome sequence of chickpea (Cicer arietinum) provides a resource for trait improvement.</title>
        <authorList>
            <person name="Varshney R.K."/>
            <person name="Song C."/>
            <person name="Saxena R.K."/>
            <person name="Azam S."/>
            <person name="Yu S."/>
            <person name="Sharpe A.G."/>
            <person name="Cannon S."/>
            <person name="Baek J."/>
            <person name="Rosen B.D."/>
            <person name="Tar'an B."/>
            <person name="Millan T."/>
            <person name="Zhang X."/>
            <person name="Ramsay L.D."/>
            <person name="Iwata A."/>
            <person name="Wang Y."/>
            <person name="Nelson W."/>
            <person name="Farmer A.D."/>
            <person name="Gaur P.M."/>
            <person name="Soderlund C."/>
            <person name="Penmetsa R.V."/>
            <person name="Xu C."/>
            <person name="Bharti A.K."/>
            <person name="He W."/>
            <person name="Winter P."/>
            <person name="Zhao S."/>
            <person name="Hane J.K."/>
            <person name="Carrasquilla-Garcia N."/>
            <person name="Condie J.A."/>
            <person name="Upadhyaya H.D."/>
            <person name="Luo M.C."/>
            <person name="Thudi M."/>
            <person name="Gowda C.L."/>
            <person name="Singh N.P."/>
            <person name="Lichtenzveig J."/>
            <person name="Gali K.K."/>
            <person name="Rubio J."/>
            <person name="Nadarajan N."/>
            <person name="Dolezel J."/>
            <person name="Bansal K.C."/>
            <person name="Xu X."/>
            <person name="Edwards D."/>
            <person name="Zhang G."/>
            <person name="Kahl G."/>
            <person name="Gil J."/>
            <person name="Singh K.B."/>
            <person name="Datta S.K."/>
            <person name="Jackson S.A."/>
            <person name="Wang J."/>
            <person name="Cook D.R."/>
        </authorList>
    </citation>
    <scope>NUCLEOTIDE SEQUENCE [LARGE SCALE GENOMIC DNA]</scope>
    <source>
        <strain evidence="2">cv. CDC Frontier</strain>
    </source>
</reference>
<dbReference type="Proteomes" id="UP000087171">
    <property type="component" value="Chromosome Ca5"/>
</dbReference>
<evidence type="ECO:0000313" key="3">
    <source>
        <dbReference type="RefSeq" id="XP_012570968.1"/>
    </source>
</evidence>